<dbReference type="AlphaFoldDB" id="A0A9Q9AQK2"/>
<organism evidence="2 3">
    <name type="scientific">Septoria linicola</name>
    <dbReference type="NCBI Taxonomy" id="215465"/>
    <lineage>
        <taxon>Eukaryota</taxon>
        <taxon>Fungi</taxon>
        <taxon>Dikarya</taxon>
        <taxon>Ascomycota</taxon>
        <taxon>Pezizomycotina</taxon>
        <taxon>Dothideomycetes</taxon>
        <taxon>Dothideomycetidae</taxon>
        <taxon>Mycosphaerellales</taxon>
        <taxon>Mycosphaerellaceae</taxon>
        <taxon>Septoria</taxon>
    </lineage>
</organism>
<feature type="region of interest" description="Disordered" evidence="1">
    <location>
        <begin position="266"/>
        <end position="288"/>
    </location>
</feature>
<feature type="compositionally biased region" description="Basic and acidic residues" evidence="1">
    <location>
        <begin position="162"/>
        <end position="191"/>
    </location>
</feature>
<feature type="compositionally biased region" description="Polar residues" evidence="1">
    <location>
        <begin position="141"/>
        <end position="161"/>
    </location>
</feature>
<evidence type="ECO:0000313" key="3">
    <source>
        <dbReference type="Proteomes" id="UP001056384"/>
    </source>
</evidence>
<feature type="compositionally biased region" description="Basic and acidic residues" evidence="1">
    <location>
        <begin position="278"/>
        <end position="288"/>
    </location>
</feature>
<keyword evidence="3" id="KW-1185">Reference proteome</keyword>
<evidence type="ECO:0000256" key="1">
    <source>
        <dbReference type="SAM" id="MobiDB-lite"/>
    </source>
</evidence>
<dbReference type="InterPro" id="IPR035992">
    <property type="entry name" value="Ricin_B-like_lectins"/>
</dbReference>
<gene>
    <name evidence="2" type="ORF">Slin15195_G069330</name>
</gene>
<proteinExistence type="predicted"/>
<protein>
    <submittedName>
        <fullName evidence="2">Ricin B-like lectin</fullName>
    </submittedName>
</protein>
<dbReference type="EMBL" id="CP099422">
    <property type="protein sequence ID" value="USW53614.1"/>
    <property type="molecule type" value="Genomic_DNA"/>
</dbReference>
<feature type="region of interest" description="Disordered" evidence="1">
    <location>
        <begin position="141"/>
        <end position="191"/>
    </location>
</feature>
<dbReference type="Proteomes" id="UP001056384">
    <property type="component" value="Chromosome 5"/>
</dbReference>
<feature type="region of interest" description="Disordered" evidence="1">
    <location>
        <begin position="320"/>
        <end position="366"/>
    </location>
</feature>
<sequence>MPNPSYFLVPASSGLCIISKNGSVFTADLDGSQPQQWYIEREGDQKLALRNAESGDYLRASAGHRGAKVITSAQKQTWTLESGNTPNSFWIKNDEFENAYLCNSYGKYTANNLIYIWAREQRWTQTMLWYIHDFDSWNTSKNWPDTRATSSSELETRQQQIEAKEKELEQRQKDLERKQQDAEEREREALEFEQEAKIKQDDLAEKELELEAEKKAMKEARTTYASGPATNGDDSQWLQRFSKVQERLEAAQKEIERLRAQPQISDKETITDLKQQLKRAEQESSEHKTAYTALRNHIRAESQSHGIDGNSIKGRRLHTPSQEFEAASVGERWAPPGFRAGRDSAVTRGEGGPIAMPREFSHLRRL</sequence>
<reference evidence="2" key="1">
    <citation type="submission" date="2022-06" db="EMBL/GenBank/DDBJ databases">
        <title>Complete genome sequences of two strains of the flax pathogen Septoria linicola.</title>
        <authorList>
            <person name="Lapalu N."/>
            <person name="Simon A."/>
            <person name="Demenou B."/>
            <person name="Paumier D."/>
            <person name="Guillot M.-P."/>
            <person name="Gout L."/>
            <person name="Valade R."/>
        </authorList>
    </citation>
    <scope>NUCLEOTIDE SEQUENCE</scope>
    <source>
        <strain evidence="2">SE15195</strain>
    </source>
</reference>
<name>A0A9Q9AQK2_9PEZI</name>
<accession>A0A9Q9AQK2</accession>
<evidence type="ECO:0000313" key="2">
    <source>
        <dbReference type="EMBL" id="USW53614.1"/>
    </source>
</evidence>
<dbReference type="Gene3D" id="2.80.10.50">
    <property type="match status" value="1"/>
</dbReference>
<dbReference type="SUPFAM" id="SSF50370">
    <property type="entry name" value="Ricin B-like lectins"/>
    <property type="match status" value="1"/>
</dbReference>